<dbReference type="SMART" id="SM00066">
    <property type="entry name" value="GAL4"/>
    <property type="match status" value="1"/>
</dbReference>
<comment type="caution">
    <text evidence="9">The sequence shown here is derived from an EMBL/GenBank/DDBJ whole genome shotgun (WGS) entry which is preliminary data.</text>
</comment>
<keyword evidence="3" id="KW-0805">Transcription regulation</keyword>
<feature type="region of interest" description="Disordered" evidence="7">
    <location>
        <begin position="1"/>
        <end position="32"/>
    </location>
</feature>
<gene>
    <name evidence="9" type="ORF">N7532_001193</name>
</gene>
<dbReference type="InterPro" id="IPR050613">
    <property type="entry name" value="Sec_Metabolite_Reg"/>
</dbReference>
<reference evidence="9" key="2">
    <citation type="journal article" date="2023" name="IMA Fungus">
        <title>Comparative genomic study of the Penicillium genus elucidates a diverse pangenome and 15 lateral gene transfer events.</title>
        <authorList>
            <person name="Petersen C."/>
            <person name="Sorensen T."/>
            <person name="Nielsen M.R."/>
            <person name="Sondergaard T.E."/>
            <person name="Sorensen J.L."/>
            <person name="Fitzpatrick D.A."/>
            <person name="Frisvad J.C."/>
            <person name="Nielsen K.L."/>
        </authorList>
    </citation>
    <scope>NUCLEOTIDE SEQUENCE</scope>
    <source>
        <strain evidence="9">IBT 30761</strain>
    </source>
</reference>
<evidence type="ECO:0000259" key="8">
    <source>
        <dbReference type="PROSITE" id="PS50048"/>
    </source>
</evidence>
<evidence type="ECO:0000256" key="3">
    <source>
        <dbReference type="ARBA" id="ARBA00023015"/>
    </source>
</evidence>
<dbReference type="PROSITE" id="PS50048">
    <property type="entry name" value="ZN2_CY6_FUNGAL_2"/>
    <property type="match status" value="1"/>
</dbReference>
<dbReference type="CDD" id="cd00067">
    <property type="entry name" value="GAL4"/>
    <property type="match status" value="1"/>
</dbReference>
<dbReference type="GO" id="GO:0008270">
    <property type="term" value="F:zinc ion binding"/>
    <property type="evidence" value="ECO:0007669"/>
    <property type="project" value="InterPro"/>
</dbReference>
<dbReference type="InterPro" id="IPR036864">
    <property type="entry name" value="Zn2-C6_fun-type_DNA-bd_sf"/>
</dbReference>
<evidence type="ECO:0000256" key="4">
    <source>
        <dbReference type="ARBA" id="ARBA00023125"/>
    </source>
</evidence>
<feature type="compositionally biased region" description="Polar residues" evidence="7">
    <location>
        <begin position="1"/>
        <end position="12"/>
    </location>
</feature>
<dbReference type="CDD" id="cd12148">
    <property type="entry name" value="fungal_TF_MHR"/>
    <property type="match status" value="1"/>
</dbReference>
<comment type="subcellular location">
    <subcellularLocation>
        <location evidence="1">Nucleus</location>
    </subcellularLocation>
</comment>
<dbReference type="GO" id="GO:0003677">
    <property type="term" value="F:DNA binding"/>
    <property type="evidence" value="ECO:0007669"/>
    <property type="project" value="UniProtKB-KW"/>
</dbReference>
<dbReference type="OrthoDB" id="410267at2759"/>
<keyword evidence="2" id="KW-0479">Metal-binding</keyword>
<sequence>MSSSRMGNQMNPTRGARSRPFRTPIKRQRPSYSCTECTRRKLRCSKQIPCLACIERGTAQDCRRRDDLESRRGSRRTRSRGVEGLDPPATLTGYESLADSAEPANTPLSYNIDATANCSPGMSAKVEVSSGKPTEAPGLRQSPKILDSVSQDAAVMLEFLALSRQQVLHLAQIDQPSQNGDRCLPDATDMVFTATQVDNMMTYHQECIAWIHNIVHMPTFREQCSLSLNSVDAIEGAWLSLYYAMLAVTLYHTHPEKLEEFEIYSGTELSLLCYQKSIDSLNTADFMKNHSIFSVQAICLLIYIGHNAGQSDRISVLLASASRIAQCLGLHRLGPDTPAATQKSTESSDRTQQLVDREVSKRVWWFLVRQDWLQIPYNNTYNIHPSQFNTPMPTHCEEEVLEMATEDHIMEKSQETYTQGSYTSVLNKGTTKSPNLGWQRLTTSVSVIIWKMQDRTCQKLHPENSDKMGNLYSEVLQADRELKQLIDKMPRFFKPGNEVVSELPTYITQISSVLSLSYAHKFYSVHRHFQIPSLKDPRFAYTKVSCLPLMRRYLLNFLFLPDNPFTHIVNNLWTVNTQVLTAAVWLLFELIFTKENSQIFEAQEIRDLAVRSLQFLQRNQERSTIAKRGVGLIESLLDMDMAIKTGTREQFSLKEIISRVEVKDSHPVSHGESSPEPNFSQIADLFLGDYMQWEDIINSFGEI</sequence>
<dbReference type="GeneID" id="81352666"/>
<dbReference type="GO" id="GO:0000981">
    <property type="term" value="F:DNA-binding transcription factor activity, RNA polymerase II-specific"/>
    <property type="evidence" value="ECO:0007669"/>
    <property type="project" value="InterPro"/>
</dbReference>
<reference evidence="9" key="1">
    <citation type="submission" date="2022-11" db="EMBL/GenBank/DDBJ databases">
        <authorList>
            <person name="Petersen C."/>
        </authorList>
    </citation>
    <scope>NUCLEOTIDE SEQUENCE</scope>
    <source>
        <strain evidence="9">IBT 30761</strain>
    </source>
</reference>
<evidence type="ECO:0000256" key="5">
    <source>
        <dbReference type="ARBA" id="ARBA00023163"/>
    </source>
</evidence>
<dbReference type="RefSeq" id="XP_056478728.1">
    <property type="nucleotide sequence ID" value="XM_056613687.1"/>
</dbReference>
<dbReference type="GO" id="GO:0005634">
    <property type="term" value="C:nucleus"/>
    <property type="evidence" value="ECO:0007669"/>
    <property type="project" value="UniProtKB-SubCell"/>
</dbReference>
<evidence type="ECO:0000256" key="7">
    <source>
        <dbReference type="SAM" id="MobiDB-lite"/>
    </source>
</evidence>
<dbReference type="InterPro" id="IPR007219">
    <property type="entry name" value="XnlR_reg_dom"/>
</dbReference>
<feature type="compositionally biased region" description="Basic residues" evidence="7">
    <location>
        <begin position="16"/>
        <end position="29"/>
    </location>
</feature>
<dbReference type="Pfam" id="PF04082">
    <property type="entry name" value="Fungal_trans"/>
    <property type="match status" value="1"/>
</dbReference>
<dbReference type="AlphaFoldDB" id="A0A9W9G2A3"/>
<organism evidence="9 10">
    <name type="scientific">Penicillium argentinense</name>
    <dbReference type="NCBI Taxonomy" id="1131581"/>
    <lineage>
        <taxon>Eukaryota</taxon>
        <taxon>Fungi</taxon>
        <taxon>Dikarya</taxon>
        <taxon>Ascomycota</taxon>
        <taxon>Pezizomycotina</taxon>
        <taxon>Eurotiomycetes</taxon>
        <taxon>Eurotiomycetidae</taxon>
        <taxon>Eurotiales</taxon>
        <taxon>Aspergillaceae</taxon>
        <taxon>Penicillium</taxon>
    </lineage>
</organism>
<keyword evidence="5" id="KW-0804">Transcription</keyword>
<feature type="domain" description="Zn(2)-C6 fungal-type" evidence="8">
    <location>
        <begin position="33"/>
        <end position="64"/>
    </location>
</feature>
<protein>
    <submittedName>
        <fullName evidence="9">C6 transcription factor</fullName>
    </submittedName>
</protein>
<accession>A0A9W9G2A3</accession>
<name>A0A9W9G2A3_9EURO</name>
<evidence type="ECO:0000256" key="1">
    <source>
        <dbReference type="ARBA" id="ARBA00004123"/>
    </source>
</evidence>
<dbReference type="SUPFAM" id="SSF57701">
    <property type="entry name" value="Zn2/Cys6 DNA-binding domain"/>
    <property type="match status" value="1"/>
</dbReference>
<keyword evidence="6" id="KW-0539">Nucleus</keyword>
<evidence type="ECO:0000256" key="2">
    <source>
        <dbReference type="ARBA" id="ARBA00022723"/>
    </source>
</evidence>
<evidence type="ECO:0000313" key="10">
    <source>
        <dbReference type="Proteomes" id="UP001149074"/>
    </source>
</evidence>
<evidence type="ECO:0000256" key="6">
    <source>
        <dbReference type="ARBA" id="ARBA00023242"/>
    </source>
</evidence>
<keyword evidence="4" id="KW-0238">DNA-binding</keyword>
<dbReference type="Proteomes" id="UP001149074">
    <property type="component" value="Unassembled WGS sequence"/>
</dbReference>
<feature type="region of interest" description="Disordered" evidence="7">
    <location>
        <begin position="62"/>
        <end position="92"/>
    </location>
</feature>
<dbReference type="GO" id="GO:0006351">
    <property type="term" value="P:DNA-templated transcription"/>
    <property type="evidence" value="ECO:0007669"/>
    <property type="project" value="InterPro"/>
</dbReference>
<dbReference type="InterPro" id="IPR001138">
    <property type="entry name" value="Zn2Cys6_DnaBD"/>
</dbReference>
<dbReference type="EMBL" id="JAPQKI010000002">
    <property type="protein sequence ID" value="KAJ5110658.1"/>
    <property type="molecule type" value="Genomic_DNA"/>
</dbReference>
<dbReference type="PANTHER" id="PTHR31001">
    <property type="entry name" value="UNCHARACTERIZED TRANSCRIPTIONAL REGULATORY PROTEIN"/>
    <property type="match status" value="1"/>
</dbReference>
<dbReference type="Pfam" id="PF00172">
    <property type="entry name" value="Zn_clus"/>
    <property type="match status" value="1"/>
</dbReference>
<proteinExistence type="predicted"/>
<keyword evidence="10" id="KW-1185">Reference proteome</keyword>
<dbReference type="PROSITE" id="PS00463">
    <property type="entry name" value="ZN2_CY6_FUNGAL_1"/>
    <property type="match status" value="1"/>
</dbReference>
<evidence type="ECO:0000313" key="9">
    <source>
        <dbReference type="EMBL" id="KAJ5110658.1"/>
    </source>
</evidence>
<feature type="compositionally biased region" description="Basic and acidic residues" evidence="7">
    <location>
        <begin position="62"/>
        <end position="72"/>
    </location>
</feature>
<dbReference type="PANTHER" id="PTHR31001:SF90">
    <property type="entry name" value="CENTROMERE DNA-BINDING PROTEIN COMPLEX CBF3 SUBUNIT B"/>
    <property type="match status" value="1"/>
</dbReference>